<sequence length="177" mass="19536">MSHRLFWKLFTALAWKNWMVLSKHPWLNILQCFILPIAYGIFLAVAQLFLVKPNNYSLGTTITIPCLADHYDGSLALVWADGMNGSGSPCSTDIISHITRGFTSKHLSHVKKADSLNDVPSLCPENFNGHSKCYTAVVFNLLPGSSGNASSVVQYNYMLRNSTQAATKNMCCRCSGQ</sequence>
<keyword evidence="3" id="KW-1185">Reference proteome</keyword>
<gene>
    <name evidence="2" type="ORF">LAESUDRAFT_738258</name>
</gene>
<dbReference type="RefSeq" id="XP_040761098.1">
    <property type="nucleotide sequence ID" value="XM_040910871.1"/>
</dbReference>
<accession>A0A165CSG4</accession>
<keyword evidence="1" id="KW-0812">Transmembrane</keyword>
<organism evidence="2 3">
    <name type="scientific">Laetiporus sulphureus 93-53</name>
    <dbReference type="NCBI Taxonomy" id="1314785"/>
    <lineage>
        <taxon>Eukaryota</taxon>
        <taxon>Fungi</taxon>
        <taxon>Dikarya</taxon>
        <taxon>Basidiomycota</taxon>
        <taxon>Agaricomycotina</taxon>
        <taxon>Agaricomycetes</taxon>
        <taxon>Polyporales</taxon>
        <taxon>Laetiporus</taxon>
    </lineage>
</organism>
<feature type="transmembrane region" description="Helical" evidence="1">
    <location>
        <begin position="26"/>
        <end position="51"/>
    </location>
</feature>
<evidence type="ECO:0000256" key="1">
    <source>
        <dbReference type="SAM" id="Phobius"/>
    </source>
</evidence>
<dbReference type="InParanoid" id="A0A165CSG4"/>
<evidence type="ECO:0000313" key="3">
    <source>
        <dbReference type="Proteomes" id="UP000076871"/>
    </source>
</evidence>
<proteinExistence type="predicted"/>
<evidence type="ECO:0000313" key="2">
    <source>
        <dbReference type="EMBL" id="KZT03358.1"/>
    </source>
</evidence>
<reference evidence="2 3" key="1">
    <citation type="journal article" date="2016" name="Mol. Biol. Evol.">
        <title>Comparative Genomics of Early-Diverging Mushroom-Forming Fungi Provides Insights into the Origins of Lignocellulose Decay Capabilities.</title>
        <authorList>
            <person name="Nagy L.G."/>
            <person name="Riley R."/>
            <person name="Tritt A."/>
            <person name="Adam C."/>
            <person name="Daum C."/>
            <person name="Floudas D."/>
            <person name="Sun H."/>
            <person name="Yadav J.S."/>
            <person name="Pangilinan J."/>
            <person name="Larsson K.H."/>
            <person name="Matsuura K."/>
            <person name="Barry K."/>
            <person name="Labutti K."/>
            <person name="Kuo R."/>
            <person name="Ohm R.A."/>
            <person name="Bhattacharya S.S."/>
            <person name="Shirouzu T."/>
            <person name="Yoshinaga Y."/>
            <person name="Martin F.M."/>
            <person name="Grigoriev I.V."/>
            <person name="Hibbett D.S."/>
        </authorList>
    </citation>
    <scope>NUCLEOTIDE SEQUENCE [LARGE SCALE GENOMIC DNA]</scope>
    <source>
        <strain evidence="2 3">93-53</strain>
    </source>
</reference>
<name>A0A165CSG4_9APHY</name>
<keyword evidence="1" id="KW-0472">Membrane</keyword>
<keyword evidence="1" id="KW-1133">Transmembrane helix</keyword>
<dbReference type="OrthoDB" id="8061355at2759"/>
<protein>
    <submittedName>
        <fullName evidence="2">Uncharacterized protein</fullName>
    </submittedName>
</protein>
<dbReference type="EMBL" id="KV427644">
    <property type="protein sequence ID" value="KZT03358.1"/>
    <property type="molecule type" value="Genomic_DNA"/>
</dbReference>
<dbReference type="GeneID" id="63827900"/>
<dbReference type="Proteomes" id="UP000076871">
    <property type="component" value="Unassembled WGS sequence"/>
</dbReference>
<dbReference type="AlphaFoldDB" id="A0A165CSG4"/>
<dbReference type="STRING" id="1314785.A0A165CSG4"/>